<keyword evidence="2" id="KW-1185">Reference proteome</keyword>
<reference evidence="2" key="1">
    <citation type="journal article" date="2023" name="G3 (Bethesda)">
        <title>Genome assembly and association tests identify interacting loci associated with vigor, precocity, and sex in interspecific pistachio rootstocks.</title>
        <authorList>
            <person name="Palmer W."/>
            <person name="Jacygrad E."/>
            <person name="Sagayaradj S."/>
            <person name="Cavanaugh K."/>
            <person name="Han R."/>
            <person name="Bertier L."/>
            <person name="Beede B."/>
            <person name="Kafkas S."/>
            <person name="Golino D."/>
            <person name="Preece J."/>
            <person name="Michelmore R."/>
        </authorList>
    </citation>
    <scope>NUCLEOTIDE SEQUENCE [LARGE SCALE GENOMIC DNA]</scope>
</reference>
<sequence length="396" mass="43633">MSLIIYFTLFLIVSQGKIRALSIEENLELERELASLNKPAVKTIRTIYGDIYDCVDQYKQPSLDHPLLKDHKIQTRPSFAQNSSNARASRPSGISSVHIGLDDECPSGTVPIRRTTKEELLRAKTSFRKLFPSFYQANADNIIKPKFAGIFTGRKQSTVYHGGAGYISICNPAVQPGQYSSSVIAIEGGPADSFSTIRVGWMVNIDLFKDSFTRLYTVWGQAAGGISHGCYNTYCSGFVQTDTTIALGMVLEPISVVGGTQYYISLEINQDKETGNWWLVYGENGKTIGYWPNSLFTYLKNGGEIIGWGGIVYTTTQNMPAMGNGDNGELYSCHFRQVAVKYEAGSGLNGSMDAPINVIKNKCYKAGDNSYKGLYWGYSFYFGGNGGDVNECSQKL</sequence>
<gene>
    <name evidence="1" type="ORF">Patl1_08084</name>
</gene>
<evidence type="ECO:0000313" key="1">
    <source>
        <dbReference type="EMBL" id="KAJ0085795.1"/>
    </source>
</evidence>
<dbReference type="EMBL" id="CM047906">
    <property type="protein sequence ID" value="KAJ0085795.1"/>
    <property type="molecule type" value="Genomic_DNA"/>
</dbReference>
<proteinExistence type="predicted"/>
<accession>A0ACC1AFQ5</accession>
<dbReference type="Proteomes" id="UP001164250">
    <property type="component" value="Chromosome 10"/>
</dbReference>
<evidence type="ECO:0000313" key="2">
    <source>
        <dbReference type="Proteomes" id="UP001164250"/>
    </source>
</evidence>
<comment type="caution">
    <text evidence="1">The sequence shown here is derived from an EMBL/GenBank/DDBJ whole genome shotgun (WGS) entry which is preliminary data.</text>
</comment>
<organism evidence="1 2">
    <name type="scientific">Pistacia atlantica</name>
    <dbReference type="NCBI Taxonomy" id="434234"/>
    <lineage>
        <taxon>Eukaryota</taxon>
        <taxon>Viridiplantae</taxon>
        <taxon>Streptophyta</taxon>
        <taxon>Embryophyta</taxon>
        <taxon>Tracheophyta</taxon>
        <taxon>Spermatophyta</taxon>
        <taxon>Magnoliopsida</taxon>
        <taxon>eudicotyledons</taxon>
        <taxon>Gunneridae</taxon>
        <taxon>Pentapetalae</taxon>
        <taxon>rosids</taxon>
        <taxon>malvids</taxon>
        <taxon>Sapindales</taxon>
        <taxon>Anacardiaceae</taxon>
        <taxon>Pistacia</taxon>
    </lineage>
</organism>
<protein>
    <submittedName>
        <fullName evidence="1">Uncharacterized protein</fullName>
    </submittedName>
</protein>
<name>A0ACC1AFQ5_9ROSI</name>